<reference evidence="16 17" key="1">
    <citation type="submission" date="2014-04" db="EMBL/GenBank/DDBJ databases">
        <authorList>
            <consortium name="International Citrus Genome Consortium"/>
            <person name="Gmitter F."/>
            <person name="Chen C."/>
            <person name="Farmerie W."/>
            <person name="Harkins T."/>
            <person name="Desany B."/>
            <person name="Mohiuddin M."/>
            <person name="Kodira C."/>
            <person name="Borodovsky M."/>
            <person name="Lomsadze A."/>
            <person name="Burns P."/>
            <person name="Jenkins J."/>
            <person name="Prochnik S."/>
            <person name="Shu S."/>
            <person name="Chapman J."/>
            <person name="Pitluck S."/>
            <person name="Schmutz J."/>
            <person name="Rokhsar D."/>
        </authorList>
    </citation>
    <scope>NUCLEOTIDE SEQUENCE</scope>
</reference>
<evidence type="ECO:0000259" key="15">
    <source>
        <dbReference type="SMART" id="SM00835"/>
    </source>
</evidence>
<feature type="signal peptide" evidence="14">
    <location>
        <begin position="1"/>
        <end position="23"/>
    </location>
</feature>
<sequence>MAARILLLAALVISITCSDIAFAFDPSPLQDFCVADLQKPVLVNGYACKDPMLVKAEDFYFSGLNREGNTSNPFGSIATRITVTQVPGFNTLGISIARADFAPGGVNPPHFHPRATEILTVLKGTLEAGFVTSNPENRLFTKVLRPGDLFVAPKGMIHFQKNIGRGKAVALASLGSQNPGVVTVPNTVFGSHPKISTDILAKAFQVDQFRIQQIQKNF</sequence>
<feature type="binding site" evidence="11">
    <location>
        <position position="117"/>
    </location>
    <ligand>
        <name>oxalate</name>
        <dbReference type="ChEBI" id="CHEBI:30623"/>
    </ligand>
</feature>
<keyword evidence="17" id="KW-1185">Reference proteome</keyword>
<feature type="domain" description="Cupin type-1" evidence="15">
    <location>
        <begin position="62"/>
        <end position="212"/>
    </location>
</feature>
<evidence type="ECO:0000256" key="5">
    <source>
        <dbReference type="ARBA" id="ARBA00022525"/>
    </source>
</evidence>
<dbReference type="SMR" id="A0A067G6H8"/>
<dbReference type="EMBL" id="KK784882">
    <property type="protein sequence ID" value="KDO75208.1"/>
    <property type="molecule type" value="Genomic_DNA"/>
</dbReference>
<dbReference type="PANTHER" id="PTHR31238">
    <property type="entry name" value="GERMIN-LIKE PROTEIN SUBFAMILY 3 MEMBER 3"/>
    <property type="match status" value="1"/>
</dbReference>
<dbReference type="InterPro" id="IPR006045">
    <property type="entry name" value="Cupin_1"/>
</dbReference>
<comment type="subcellular location">
    <subcellularLocation>
        <location evidence="2 14">Secreted</location>
        <location evidence="2 14">Extracellular space</location>
        <location evidence="2 14">Apoplast</location>
    </subcellularLocation>
</comment>
<dbReference type="InterPro" id="IPR011051">
    <property type="entry name" value="RmlC_Cupin_sf"/>
</dbReference>
<comment type="function">
    <text evidence="1">May play a role in plant defense. Probably has no oxalate oxidase activity even if the active site is conserved.</text>
</comment>
<feature type="chain" id="PRO_5019616914" description="Germin-like protein" evidence="14">
    <location>
        <begin position="24"/>
        <end position="218"/>
    </location>
</feature>
<evidence type="ECO:0000256" key="1">
    <source>
        <dbReference type="ARBA" id="ARBA00003629"/>
    </source>
</evidence>
<keyword evidence="8 13" id="KW-1015">Disulfide bond</keyword>
<keyword evidence="6 11" id="KW-0479">Metal-binding</keyword>
<feature type="binding site" evidence="11">
    <location>
        <position position="112"/>
    </location>
    <ligand>
        <name>oxalate</name>
        <dbReference type="ChEBI" id="CHEBI:30623"/>
    </ligand>
</feature>
<dbReference type="PRINTS" id="PR00325">
    <property type="entry name" value="GERMIN"/>
</dbReference>
<dbReference type="SUPFAM" id="SSF51182">
    <property type="entry name" value="RmlC-like cupins"/>
    <property type="match status" value="1"/>
</dbReference>
<evidence type="ECO:0000256" key="12">
    <source>
        <dbReference type="PIRSR" id="PIRSR601929-2"/>
    </source>
</evidence>
<evidence type="ECO:0000313" key="16">
    <source>
        <dbReference type="EMBL" id="KDO75208.1"/>
    </source>
</evidence>
<organism evidence="16 17">
    <name type="scientific">Citrus sinensis</name>
    <name type="common">Sweet orange</name>
    <name type="synonym">Citrus aurantium var. sinensis</name>
    <dbReference type="NCBI Taxonomy" id="2711"/>
    <lineage>
        <taxon>Eukaryota</taxon>
        <taxon>Viridiplantae</taxon>
        <taxon>Streptophyta</taxon>
        <taxon>Embryophyta</taxon>
        <taxon>Tracheophyta</taxon>
        <taxon>Spermatophyta</taxon>
        <taxon>Magnoliopsida</taxon>
        <taxon>eudicotyledons</taxon>
        <taxon>Gunneridae</taxon>
        <taxon>Pentapetalae</taxon>
        <taxon>rosids</taxon>
        <taxon>malvids</taxon>
        <taxon>Sapindales</taxon>
        <taxon>Rutaceae</taxon>
        <taxon>Aurantioideae</taxon>
        <taxon>Citrus</taxon>
    </lineage>
</organism>
<evidence type="ECO:0000256" key="14">
    <source>
        <dbReference type="RuleBase" id="RU366015"/>
    </source>
</evidence>
<dbReference type="Gene3D" id="2.60.120.10">
    <property type="entry name" value="Jelly Rolls"/>
    <property type="match status" value="1"/>
</dbReference>
<dbReference type="PaxDb" id="2711-XP_006468354.1"/>
<evidence type="ECO:0000313" key="17">
    <source>
        <dbReference type="Proteomes" id="UP000027120"/>
    </source>
</evidence>
<evidence type="ECO:0000256" key="7">
    <source>
        <dbReference type="ARBA" id="ARBA00022729"/>
    </source>
</evidence>
<keyword evidence="10 11" id="KW-0464">Manganese</keyword>
<name>A0A067G6H8_CITSI</name>
<dbReference type="GO" id="GO:0048046">
    <property type="term" value="C:apoplast"/>
    <property type="evidence" value="ECO:0007669"/>
    <property type="project" value="UniProtKB-SubCell"/>
</dbReference>
<gene>
    <name evidence="16" type="ORF">CISIN_1g027842mg</name>
</gene>
<comment type="similarity">
    <text evidence="3 14">Belongs to the germin family.</text>
</comment>
<dbReference type="Pfam" id="PF00190">
    <property type="entry name" value="Cupin_1"/>
    <property type="match status" value="1"/>
</dbReference>
<feature type="disulfide bond" evidence="13">
    <location>
        <begin position="33"/>
        <end position="48"/>
    </location>
</feature>
<dbReference type="GO" id="GO:0030145">
    <property type="term" value="F:manganese ion binding"/>
    <property type="evidence" value="ECO:0007669"/>
    <property type="project" value="UniProtKB-UniRule"/>
</dbReference>
<keyword evidence="5 14" id="KW-0964">Secreted</keyword>
<evidence type="ECO:0000256" key="13">
    <source>
        <dbReference type="PIRSR" id="PIRSR601929-3"/>
    </source>
</evidence>
<dbReference type="InterPro" id="IPR019780">
    <property type="entry name" value="Germin_Mn-BS"/>
</dbReference>
<dbReference type="FunFam" id="2.60.120.10:FF:000005">
    <property type="entry name" value="Germin-like protein subfamily 1 member 8"/>
    <property type="match status" value="1"/>
</dbReference>
<evidence type="ECO:0000256" key="9">
    <source>
        <dbReference type="ARBA" id="ARBA00023180"/>
    </source>
</evidence>
<evidence type="ECO:0000256" key="3">
    <source>
        <dbReference type="ARBA" id="ARBA00007456"/>
    </source>
</evidence>
<dbReference type="AlphaFoldDB" id="A0A067G6H8"/>
<keyword evidence="4 14" id="KW-0052">Apoplast</keyword>
<accession>A0A067G6H8</accession>
<feature type="binding site" evidence="12">
    <location>
        <position position="110"/>
    </location>
    <ligand>
        <name>Mn(2+)</name>
        <dbReference type="ChEBI" id="CHEBI:29035"/>
    </ligand>
</feature>
<protein>
    <recommendedName>
        <fullName evidence="14">Germin-like protein</fullName>
    </recommendedName>
</protein>
<feature type="binding site" evidence="12">
    <location>
        <position position="158"/>
    </location>
    <ligand>
        <name>Mn(2+)</name>
        <dbReference type="ChEBI" id="CHEBI:29035"/>
    </ligand>
</feature>
<feature type="binding site" evidence="12">
    <location>
        <position position="117"/>
    </location>
    <ligand>
        <name>Mn(2+)</name>
        <dbReference type="ChEBI" id="CHEBI:29035"/>
    </ligand>
</feature>
<evidence type="ECO:0000256" key="11">
    <source>
        <dbReference type="PIRSR" id="PIRSR601929-1"/>
    </source>
</evidence>
<keyword evidence="7 14" id="KW-0732">Signal</keyword>
<dbReference type="InterPro" id="IPR001929">
    <property type="entry name" value="Germin"/>
</dbReference>
<dbReference type="eggNOG" id="ENOG502QQ4A">
    <property type="taxonomic scope" value="Eukaryota"/>
</dbReference>
<evidence type="ECO:0000256" key="8">
    <source>
        <dbReference type="ARBA" id="ARBA00023157"/>
    </source>
</evidence>
<dbReference type="SMART" id="SM00835">
    <property type="entry name" value="Cupin_1"/>
    <property type="match status" value="1"/>
</dbReference>
<dbReference type="PROSITE" id="PS00725">
    <property type="entry name" value="GERMIN"/>
    <property type="match status" value="1"/>
</dbReference>
<keyword evidence="9" id="KW-0325">Glycoprotein</keyword>
<evidence type="ECO:0000256" key="4">
    <source>
        <dbReference type="ARBA" id="ARBA00022523"/>
    </source>
</evidence>
<feature type="binding site" evidence="11">
    <location>
        <position position="107"/>
    </location>
    <ligand>
        <name>oxalate</name>
        <dbReference type="ChEBI" id="CHEBI:30623"/>
    </ligand>
</feature>
<evidence type="ECO:0000256" key="2">
    <source>
        <dbReference type="ARBA" id="ARBA00004271"/>
    </source>
</evidence>
<dbReference type="InterPro" id="IPR014710">
    <property type="entry name" value="RmlC-like_jellyroll"/>
</dbReference>
<proteinExistence type="inferred from homology"/>
<feature type="binding site" evidence="12">
    <location>
        <position position="112"/>
    </location>
    <ligand>
        <name>Mn(2+)</name>
        <dbReference type="ChEBI" id="CHEBI:29035"/>
    </ligand>
</feature>
<evidence type="ECO:0000256" key="10">
    <source>
        <dbReference type="ARBA" id="ARBA00023211"/>
    </source>
</evidence>
<dbReference type="CDD" id="cd02241">
    <property type="entry name" value="cupin_OxOx"/>
    <property type="match status" value="1"/>
</dbReference>
<evidence type="ECO:0000256" key="6">
    <source>
        <dbReference type="ARBA" id="ARBA00022723"/>
    </source>
</evidence>
<dbReference type="Proteomes" id="UP000027120">
    <property type="component" value="Unassembled WGS sequence"/>
</dbReference>